<protein>
    <submittedName>
        <fullName evidence="8">Uncharacterized protein</fullName>
    </submittedName>
</protein>
<sequence>IEDDRFSKAQYDPRFLKPKKNDNKVKIDNRFKAMLKNDKEFGDRAKVDQYGRKVKSTVKQDLSKFYELEDDEESSEEEVDEGKRKADILARSRGELVDESSSEEDDGEDYDLEMINDGDDTTDEEYEEAEDDSTMNATEDIPYGDETKRFACVNMDWDNVKSKDLYMAFNSIKPPGGSIISVTVYPSEFGKECIEKENQQGPPKEIFQSGKSNEEEEKSEDEDEEEFDQQALRLYQLNKLKYYFAVVECDSVKTAKHIYDEVDTKELESTANFFDLRFIPDEMEFTDPPRDVTKSDPTSYKPVDFITDVLTRSKVKLTWEDDDPDRVKLTRRKFTQDEIEDQDFSALLGSDSEEDEKEDLKQKYRALLNFAKSQKEEEEGSDEEMEITFTPGLSKSKAEDNLPVKEDPKASAKPANETTIEAYMRKQREKRMAKASAKNAKIEAKKAAEPVKTKAELKAEERQHKAELELLLAEEDGEAKREHFDLKEVMKSEKKNKKKKKQELTEIQDNFEIDTQDPRFSAIHESHMFAIDPTNPNFKKTKAMDALIKERRNRSVNNNSSE</sequence>
<dbReference type="GO" id="GO:0032040">
    <property type="term" value="C:small-subunit processome"/>
    <property type="evidence" value="ECO:0007669"/>
    <property type="project" value="EnsemblFungi"/>
</dbReference>
<feature type="region of interest" description="Disordered" evidence="5">
    <location>
        <begin position="66"/>
        <end position="142"/>
    </location>
</feature>
<evidence type="ECO:0000259" key="7">
    <source>
        <dbReference type="Pfam" id="PF25121"/>
    </source>
</evidence>
<feature type="compositionally biased region" description="Basic and acidic residues" evidence="5">
    <location>
        <begin position="396"/>
        <end position="410"/>
    </location>
</feature>
<dbReference type="STRING" id="796925.A0A137PCR7"/>
<evidence type="ECO:0000256" key="1">
    <source>
        <dbReference type="ARBA" id="ARBA00004604"/>
    </source>
</evidence>
<dbReference type="OMA" id="DHDFAID"/>
<dbReference type="Pfam" id="PF08159">
    <property type="entry name" value="NUC153"/>
    <property type="match status" value="1"/>
</dbReference>
<gene>
    <name evidence="8" type="ORF">CONCODRAFT_32445</name>
</gene>
<dbReference type="Proteomes" id="UP000070444">
    <property type="component" value="Unassembled WGS sequence"/>
</dbReference>
<dbReference type="GO" id="GO:0003723">
    <property type="term" value="F:RNA binding"/>
    <property type="evidence" value="ECO:0007669"/>
    <property type="project" value="EnsemblFungi"/>
</dbReference>
<evidence type="ECO:0000256" key="5">
    <source>
        <dbReference type="SAM" id="MobiDB-lite"/>
    </source>
</evidence>
<proteinExistence type="inferred from homology"/>
<evidence type="ECO:0000313" key="9">
    <source>
        <dbReference type="Proteomes" id="UP000070444"/>
    </source>
</evidence>
<feature type="domain" description="ESF1 RRM" evidence="7">
    <location>
        <begin position="147"/>
        <end position="293"/>
    </location>
</feature>
<dbReference type="EMBL" id="KQ964447">
    <property type="protein sequence ID" value="KXN72798.1"/>
    <property type="molecule type" value="Genomic_DNA"/>
</dbReference>
<dbReference type="InterPro" id="IPR012580">
    <property type="entry name" value="NUC153"/>
</dbReference>
<accession>A0A137PCR7</accession>
<feature type="non-terminal residue" evidence="8">
    <location>
        <position position="1"/>
    </location>
</feature>
<keyword evidence="4" id="KW-0539">Nucleus</keyword>
<feature type="region of interest" description="Disordered" evidence="5">
    <location>
        <begin position="372"/>
        <end position="460"/>
    </location>
</feature>
<feature type="compositionally biased region" description="Basic and acidic residues" evidence="5">
    <location>
        <begin position="81"/>
        <end position="96"/>
    </location>
</feature>
<feature type="non-terminal residue" evidence="8">
    <location>
        <position position="562"/>
    </location>
</feature>
<organism evidence="8 9">
    <name type="scientific">Conidiobolus coronatus (strain ATCC 28846 / CBS 209.66 / NRRL 28638)</name>
    <name type="common">Delacroixia coronata</name>
    <dbReference type="NCBI Taxonomy" id="796925"/>
    <lineage>
        <taxon>Eukaryota</taxon>
        <taxon>Fungi</taxon>
        <taxon>Fungi incertae sedis</taxon>
        <taxon>Zoopagomycota</taxon>
        <taxon>Entomophthoromycotina</taxon>
        <taxon>Entomophthoromycetes</taxon>
        <taxon>Entomophthorales</taxon>
        <taxon>Ancylistaceae</taxon>
        <taxon>Conidiobolus</taxon>
    </lineage>
</organism>
<dbReference type="AlphaFoldDB" id="A0A137PCR7"/>
<feature type="region of interest" description="Disordered" evidence="5">
    <location>
        <begin position="490"/>
        <end position="512"/>
    </location>
</feature>
<comment type="subcellular location">
    <subcellularLocation>
        <location evidence="1">Nucleus</location>
        <location evidence="1">Nucleolus</location>
    </subcellularLocation>
</comment>
<feature type="region of interest" description="Disordered" evidence="5">
    <location>
        <begin position="195"/>
        <end position="226"/>
    </location>
</feature>
<feature type="compositionally biased region" description="Basic and acidic residues" evidence="5">
    <location>
        <begin position="440"/>
        <end position="460"/>
    </location>
</feature>
<feature type="compositionally biased region" description="Acidic residues" evidence="5">
    <location>
        <begin position="376"/>
        <end position="386"/>
    </location>
</feature>
<evidence type="ECO:0000256" key="4">
    <source>
        <dbReference type="ARBA" id="ARBA00023242"/>
    </source>
</evidence>
<reference evidence="8 9" key="1">
    <citation type="journal article" date="2015" name="Genome Biol. Evol.">
        <title>Phylogenomic analyses indicate that early fungi evolved digesting cell walls of algal ancestors of land plants.</title>
        <authorList>
            <person name="Chang Y."/>
            <person name="Wang S."/>
            <person name="Sekimoto S."/>
            <person name="Aerts A.L."/>
            <person name="Choi C."/>
            <person name="Clum A."/>
            <person name="LaButti K.M."/>
            <person name="Lindquist E.A."/>
            <person name="Yee Ngan C."/>
            <person name="Ohm R.A."/>
            <person name="Salamov A.A."/>
            <person name="Grigoriev I.V."/>
            <person name="Spatafora J.W."/>
            <person name="Berbee M.L."/>
        </authorList>
    </citation>
    <scope>NUCLEOTIDE SEQUENCE [LARGE SCALE GENOMIC DNA]</scope>
    <source>
        <strain evidence="8 9">NRRL 28638</strain>
    </source>
</reference>
<dbReference type="GO" id="GO:0006364">
    <property type="term" value="P:rRNA processing"/>
    <property type="evidence" value="ECO:0007669"/>
    <property type="project" value="EnsemblFungi"/>
</dbReference>
<feature type="domain" description="NUC153" evidence="6">
    <location>
        <begin position="517"/>
        <end position="544"/>
    </location>
</feature>
<dbReference type="InterPro" id="IPR056750">
    <property type="entry name" value="RRM_ESF1"/>
</dbReference>
<dbReference type="InterPro" id="IPR039754">
    <property type="entry name" value="Esf1"/>
</dbReference>
<dbReference type="Pfam" id="PF25121">
    <property type="entry name" value="RRM_ESF1"/>
    <property type="match status" value="1"/>
</dbReference>
<keyword evidence="3" id="KW-0175">Coiled coil</keyword>
<evidence type="ECO:0000256" key="2">
    <source>
        <dbReference type="ARBA" id="ARBA00009087"/>
    </source>
</evidence>
<feature type="region of interest" description="Disordered" evidence="5">
    <location>
        <begin position="1"/>
        <end position="20"/>
    </location>
</feature>
<dbReference type="PANTHER" id="PTHR12202:SF0">
    <property type="entry name" value="ESF1 HOMOLOG"/>
    <property type="match status" value="1"/>
</dbReference>
<name>A0A137PCR7_CONC2</name>
<feature type="compositionally biased region" description="Basic and acidic residues" evidence="5">
    <location>
        <begin position="423"/>
        <end position="432"/>
    </location>
</feature>
<evidence type="ECO:0000259" key="6">
    <source>
        <dbReference type="Pfam" id="PF08159"/>
    </source>
</evidence>
<feature type="compositionally biased region" description="Acidic residues" evidence="5">
    <location>
        <begin position="214"/>
        <end position="226"/>
    </location>
</feature>
<comment type="similarity">
    <text evidence="2">Belongs to the ESF1 family.</text>
</comment>
<keyword evidence="9" id="KW-1185">Reference proteome</keyword>
<feature type="compositionally biased region" description="Acidic residues" evidence="5">
    <location>
        <begin position="97"/>
        <end position="133"/>
    </location>
</feature>
<dbReference type="PANTHER" id="PTHR12202">
    <property type="entry name" value="ESF1 HOMOLOG"/>
    <property type="match status" value="1"/>
</dbReference>
<evidence type="ECO:0000313" key="8">
    <source>
        <dbReference type="EMBL" id="KXN72798.1"/>
    </source>
</evidence>
<evidence type="ECO:0000256" key="3">
    <source>
        <dbReference type="ARBA" id="ARBA00023054"/>
    </source>
</evidence>
<dbReference type="OrthoDB" id="431825at2759"/>
<feature type="compositionally biased region" description="Acidic residues" evidence="5">
    <location>
        <begin position="68"/>
        <end position="80"/>
    </location>
</feature>